<proteinExistence type="predicted"/>
<dbReference type="EMBL" id="JAHEWX010000015">
    <property type="protein sequence ID" value="MBT1542454.1"/>
    <property type="molecule type" value="Genomic_DNA"/>
</dbReference>
<name>A0A9Q2ZRR6_9MICO</name>
<comment type="caution">
    <text evidence="1">The sequence shown here is derived from an EMBL/GenBank/DDBJ whole genome shotgun (WGS) entry which is preliminary data.</text>
</comment>
<organism evidence="1 2">
    <name type="scientific">Curtobacterium flaccumfaciens pv. flaccumfaciens</name>
    <dbReference type="NCBI Taxonomy" id="138532"/>
    <lineage>
        <taxon>Bacteria</taxon>
        <taxon>Bacillati</taxon>
        <taxon>Actinomycetota</taxon>
        <taxon>Actinomycetes</taxon>
        <taxon>Micrococcales</taxon>
        <taxon>Microbacteriaceae</taxon>
        <taxon>Curtobacterium</taxon>
    </lineage>
</organism>
<evidence type="ECO:0000313" key="2">
    <source>
        <dbReference type="Proteomes" id="UP000709437"/>
    </source>
</evidence>
<accession>A0A9Q2ZRR6</accession>
<dbReference type="AlphaFoldDB" id="A0A9Q2ZRR6"/>
<dbReference type="RefSeq" id="WP_214563248.1">
    <property type="nucleotide sequence ID" value="NZ_JAHEWX010000015.1"/>
</dbReference>
<evidence type="ECO:0008006" key="3">
    <source>
        <dbReference type="Google" id="ProtNLM"/>
    </source>
</evidence>
<evidence type="ECO:0000313" key="1">
    <source>
        <dbReference type="EMBL" id="MBT1542454.1"/>
    </source>
</evidence>
<gene>
    <name evidence="1" type="ORF">KK103_11830</name>
</gene>
<dbReference type="Proteomes" id="UP000709437">
    <property type="component" value="Unassembled WGS sequence"/>
</dbReference>
<reference evidence="1" key="1">
    <citation type="submission" date="2021-05" db="EMBL/GenBank/DDBJ databases">
        <title>Whole genome sequence of Curtobacterium flaccumfaciens pv. flaccumfaciens strain CFBP 3417.</title>
        <authorList>
            <person name="Osdaghi E."/>
            <person name="Taghouti G."/>
            <person name="Portier P."/>
            <person name="Fazliarab A."/>
            <person name="Taghavi S.M."/>
            <person name="Briand M."/>
            <person name="Le-Saux M."/>
            <person name="Jacques M.-A."/>
        </authorList>
    </citation>
    <scope>NUCLEOTIDE SEQUENCE</scope>
    <source>
        <strain evidence="1">CFBP 3417</strain>
    </source>
</reference>
<protein>
    <recommendedName>
        <fullName evidence="3">Replicative helicase inhibitor G39P N-terminal domain-containing protein</fullName>
    </recommendedName>
</protein>
<sequence>MNKPEVRRLLGYISAGFDNRALSDATAEVWSEELPDIPFDVAKEAVRRHFRKPAPRQYLSLDVLMDEIRVLTRQTSTAIEEDVRSAKARGLLDASWPAREPLPAPVAARLADARQAFARQAAAIESAVIENPRSLSELGTLGKEIPRG</sequence>